<protein>
    <recommendedName>
        <fullName evidence="5">Beta-lactamase</fullName>
    </recommendedName>
</protein>
<evidence type="ECO:0000256" key="2">
    <source>
        <dbReference type="ARBA" id="ARBA00022737"/>
    </source>
</evidence>
<evidence type="ECO:0000313" key="3">
    <source>
        <dbReference type="EMBL" id="CCI10138.1"/>
    </source>
</evidence>
<dbReference type="InterPro" id="IPR011990">
    <property type="entry name" value="TPR-like_helical_dom_sf"/>
</dbReference>
<organism evidence="3 4">
    <name type="scientific">Albugo candida</name>
    <dbReference type="NCBI Taxonomy" id="65357"/>
    <lineage>
        <taxon>Eukaryota</taxon>
        <taxon>Sar</taxon>
        <taxon>Stramenopiles</taxon>
        <taxon>Oomycota</taxon>
        <taxon>Peronosporomycetes</taxon>
        <taxon>Albuginales</taxon>
        <taxon>Albuginaceae</taxon>
        <taxon>Albugo</taxon>
    </lineage>
</organism>
<comment type="similarity">
    <text evidence="1">Belongs to the hcp beta-lactamase family.</text>
</comment>
<sequence length="239" mass="26754">MFWRNSVSHEPSAEEVDHVNQEIEDREHEFRANCDDGEGDPMACHSWGEWLTVVEKDYTSAANVYRKNCEEKCYAASCFNLGRLMLAGKGVEENDEKALELFERSCAKKHAQACHHAGFMYLEGIGTPKDVLRGLAGLKTACKLDDAGSCSRVGSLYLDPPAMENGEQSELLQRDPIRAKKYYAKACDANFAPACYNLAVMFKNGDTGVEKNEKMYEEYKKKTEQLVKQAKGMLGVKVA</sequence>
<evidence type="ECO:0000313" key="4">
    <source>
        <dbReference type="Proteomes" id="UP000053237"/>
    </source>
</evidence>
<dbReference type="Gene3D" id="1.25.40.10">
    <property type="entry name" value="Tetratricopeptide repeat domain"/>
    <property type="match status" value="1"/>
</dbReference>
<dbReference type="STRING" id="65357.A0A024FSW8"/>
<dbReference type="InterPro" id="IPR040239">
    <property type="entry name" value="HcpB-like"/>
</dbReference>
<name>A0A024FSW8_9STRA</name>
<dbReference type="EMBL" id="CAIX01000096">
    <property type="protein sequence ID" value="CCI10138.1"/>
    <property type="molecule type" value="Genomic_DNA"/>
</dbReference>
<dbReference type="Proteomes" id="UP000053237">
    <property type="component" value="Unassembled WGS sequence"/>
</dbReference>
<dbReference type="SUPFAM" id="SSF81901">
    <property type="entry name" value="HCP-like"/>
    <property type="match status" value="2"/>
</dbReference>
<dbReference type="PANTHER" id="PTHR13891:SF1">
    <property type="entry name" value="CYTOCHROME C OXIDASE ASSEMBLY FACTOR 7"/>
    <property type="match status" value="1"/>
</dbReference>
<gene>
    <name evidence="3" type="ORF">BN9_062520</name>
</gene>
<dbReference type="AlphaFoldDB" id="A0A024FSW8"/>
<evidence type="ECO:0000256" key="1">
    <source>
        <dbReference type="ARBA" id="ARBA00008486"/>
    </source>
</evidence>
<keyword evidence="2" id="KW-0677">Repeat</keyword>
<dbReference type="InterPro" id="IPR006597">
    <property type="entry name" value="Sel1-like"/>
</dbReference>
<accession>A0A024FSW8</accession>
<dbReference type="PANTHER" id="PTHR13891">
    <property type="entry name" value="CYTOCHROME C OXIDASE ASSEMBLY FACTOR 7"/>
    <property type="match status" value="1"/>
</dbReference>
<dbReference type="Pfam" id="PF08238">
    <property type="entry name" value="Sel1"/>
    <property type="match status" value="4"/>
</dbReference>
<proteinExistence type="inferred from homology"/>
<reference evidence="3 4" key="1">
    <citation type="submission" date="2012-05" db="EMBL/GenBank/DDBJ databases">
        <title>Recombination and specialization in a pathogen metapopulation.</title>
        <authorList>
            <person name="Gardiner A."/>
            <person name="Kemen E."/>
            <person name="Schultz-Larsen T."/>
            <person name="MacLean D."/>
            <person name="Van Oosterhout C."/>
            <person name="Jones J.D.G."/>
        </authorList>
    </citation>
    <scope>NUCLEOTIDE SEQUENCE [LARGE SCALE GENOMIC DNA]</scope>
    <source>
        <strain evidence="3 4">Ac Nc2</strain>
    </source>
</reference>
<dbReference type="SMART" id="SM00671">
    <property type="entry name" value="SEL1"/>
    <property type="match status" value="5"/>
</dbReference>
<dbReference type="OrthoDB" id="272077at2759"/>
<comment type="caution">
    <text evidence="3">The sequence shown here is derived from an EMBL/GenBank/DDBJ whole genome shotgun (WGS) entry which is preliminary data.</text>
</comment>
<keyword evidence="4" id="KW-1185">Reference proteome</keyword>
<evidence type="ECO:0008006" key="5">
    <source>
        <dbReference type="Google" id="ProtNLM"/>
    </source>
</evidence>
<dbReference type="InParanoid" id="A0A024FSW8"/>